<reference evidence="2 3" key="1">
    <citation type="submission" date="2016-06" db="EMBL/GenBank/DDBJ databases">
        <authorList>
            <person name="Kjaerup R.B."/>
            <person name="Dalgaard T.S."/>
            <person name="Juul-Madsen H.R."/>
        </authorList>
    </citation>
    <scope>NUCLEOTIDE SEQUENCE [LARGE SCALE GENOMIC DNA]</scope>
    <source>
        <strain evidence="2 3">DSM 43821</strain>
    </source>
</reference>
<feature type="region of interest" description="Disordered" evidence="1">
    <location>
        <begin position="1"/>
        <end position="71"/>
    </location>
</feature>
<name>A0A1C4WH18_9ACTN</name>
<feature type="compositionally biased region" description="Low complexity" evidence="1">
    <location>
        <begin position="60"/>
        <end position="71"/>
    </location>
</feature>
<evidence type="ECO:0000256" key="1">
    <source>
        <dbReference type="SAM" id="MobiDB-lite"/>
    </source>
</evidence>
<gene>
    <name evidence="2" type="ORF">GA0074696_1871</name>
</gene>
<dbReference type="Proteomes" id="UP000198228">
    <property type="component" value="Chromosome I"/>
</dbReference>
<evidence type="ECO:0000313" key="3">
    <source>
        <dbReference type="Proteomes" id="UP000198228"/>
    </source>
</evidence>
<organism evidence="2 3">
    <name type="scientific">Micromonospora purpureochromogenes</name>
    <dbReference type="NCBI Taxonomy" id="47872"/>
    <lineage>
        <taxon>Bacteria</taxon>
        <taxon>Bacillati</taxon>
        <taxon>Actinomycetota</taxon>
        <taxon>Actinomycetes</taxon>
        <taxon>Micromonosporales</taxon>
        <taxon>Micromonosporaceae</taxon>
        <taxon>Micromonospora</taxon>
    </lineage>
</organism>
<protein>
    <submittedName>
        <fullName evidence="2">Uncharacterized protein</fullName>
    </submittedName>
</protein>
<evidence type="ECO:0000313" key="2">
    <source>
        <dbReference type="EMBL" id="SCE95483.1"/>
    </source>
</evidence>
<proteinExistence type="predicted"/>
<dbReference type="EMBL" id="LT607410">
    <property type="protein sequence ID" value="SCE95483.1"/>
    <property type="molecule type" value="Genomic_DNA"/>
</dbReference>
<accession>A0A1C4WH18</accession>
<sequence length="114" mass="11982">MADAERRRRRLRHQPDGVAGVAGDGNGDGPTAATAEVHDGTPAPRARRGGGAEESERGLRGLVGSGSSQVGVGAALRARDAARPTDEDLAEAEARLVIVRRNWVPREDLPRSGR</sequence>
<feature type="compositionally biased region" description="Basic and acidic residues" evidence="1">
    <location>
        <begin position="50"/>
        <end position="59"/>
    </location>
</feature>
<dbReference type="AlphaFoldDB" id="A0A1C4WH18"/>
<dbReference type="RefSeq" id="WP_088960720.1">
    <property type="nucleotide sequence ID" value="NZ_LT607410.1"/>
</dbReference>